<dbReference type="GO" id="GO:0016740">
    <property type="term" value="F:transferase activity"/>
    <property type="evidence" value="ECO:0007669"/>
    <property type="project" value="UniProtKB-KW"/>
</dbReference>
<dbReference type="InterPro" id="IPR023631">
    <property type="entry name" value="Amidase_dom"/>
</dbReference>
<dbReference type="Proteomes" id="UP000582090">
    <property type="component" value="Unassembled WGS sequence"/>
</dbReference>
<dbReference type="InterPro" id="IPR036928">
    <property type="entry name" value="AS_sf"/>
</dbReference>
<dbReference type="AlphaFoldDB" id="A0A7W6GCG4"/>
<evidence type="ECO:0000256" key="2">
    <source>
        <dbReference type="ARBA" id="ARBA00021874"/>
    </source>
</evidence>
<protein>
    <recommendedName>
        <fullName evidence="2">Indoleacetamide hydrolase</fullName>
    </recommendedName>
</protein>
<dbReference type="PANTHER" id="PTHR11895">
    <property type="entry name" value="TRANSAMIDASE"/>
    <property type="match status" value="1"/>
</dbReference>
<dbReference type="PANTHER" id="PTHR11895:SF176">
    <property type="entry name" value="AMIDASE AMID-RELATED"/>
    <property type="match status" value="1"/>
</dbReference>
<evidence type="ECO:0000256" key="1">
    <source>
        <dbReference type="ARBA" id="ARBA00003871"/>
    </source>
</evidence>
<proteinExistence type="predicted"/>
<dbReference type="Pfam" id="PF01425">
    <property type="entry name" value="Amidase"/>
    <property type="match status" value="1"/>
</dbReference>
<gene>
    <name evidence="4" type="ORF">GGQ67_003772</name>
</gene>
<keyword evidence="4" id="KW-0808">Transferase</keyword>
<evidence type="ECO:0000313" key="5">
    <source>
        <dbReference type="Proteomes" id="UP000582090"/>
    </source>
</evidence>
<evidence type="ECO:0000313" key="4">
    <source>
        <dbReference type="EMBL" id="MBB3966087.1"/>
    </source>
</evidence>
<dbReference type="GO" id="GO:0016874">
    <property type="term" value="F:ligase activity"/>
    <property type="evidence" value="ECO:0007669"/>
    <property type="project" value="UniProtKB-KW"/>
</dbReference>
<feature type="domain" description="Amidase" evidence="3">
    <location>
        <begin position="21"/>
        <end position="424"/>
    </location>
</feature>
<dbReference type="EMBL" id="JACIDW010000014">
    <property type="protein sequence ID" value="MBB3966087.1"/>
    <property type="molecule type" value="Genomic_DNA"/>
</dbReference>
<dbReference type="RefSeq" id="WP_183901596.1">
    <property type="nucleotide sequence ID" value="NZ_JACIDW010000014.1"/>
</dbReference>
<name>A0A7W6GCG4_9HYPH</name>
<dbReference type="InterPro" id="IPR020556">
    <property type="entry name" value="Amidase_CS"/>
</dbReference>
<dbReference type="PROSITE" id="PS00571">
    <property type="entry name" value="AMIDASES"/>
    <property type="match status" value="1"/>
</dbReference>
<comment type="caution">
    <text evidence="4">The sequence shown here is derived from an EMBL/GenBank/DDBJ whole genome shotgun (WGS) entry which is preliminary data.</text>
</comment>
<keyword evidence="5" id="KW-1185">Reference proteome</keyword>
<sequence length="435" mass="46235">METFSDIRERYRQRTLTSERLVRDLFERIEMLDPELGSFSTLFKDTAISDARRLDAEFTSGAVRGPLHGIPIAVKDLADIEGHVTTFGSQSFGTAPSAGDATFIGRLRDAGAIILGTTRMVEFALGSWGTNTSTGTPRNPLDKHRFRIAGGSSSGSAVAVAAGLVPAAIGSDTGGSIRIPASLCGVTGFKSTFGAVPLEGVASLSPTLDTIGPIARCVEDVRAVHLVLAGKAQAGGAVAPDLINLGILDPAQYGAVDRRISVAFETAIHRMRDSFASMTPFRLPRGLTDYQDISSAVIAYEAYANLGSIASNAAAIMDADVRHRVMAGSGISAGEYDDLNQTILDDRRDFRDTFERFDFLVSPTTPIGPVELHEVDQGTIPMSRFTRYVNYLGLCAVSIPIPTEGQFPAGLQIVGAAGDDLRLLQLAEIIEAKLA</sequence>
<accession>A0A7W6GCG4</accession>
<dbReference type="Gene3D" id="3.90.1300.10">
    <property type="entry name" value="Amidase signature (AS) domain"/>
    <property type="match status" value="1"/>
</dbReference>
<dbReference type="SUPFAM" id="SSF75304">
    <property type="entry name" value="Amidase signature (AS) enzymes"/>
    <property type="match status" value="1"/>
</dbReference>
<evidence type="ECO:0000259" key="3">
    <source>
        <dbReference type="Pfam" id="PF01425"/>
    </source>
</evidence>
<organism evidence="4 5">
    <name type="scientific">Rhizobium metallidurans</name>
    <dbReference type="NCBI Taxonomy" id="1265931"/>
    <lineage>
        <taxon>Bacteria</taxon>
        <taxon>Pseudomonadati</taxon>
        <taxon>Pseudomonadota</taxon>
        <taxon>Alphaproteobacteria</taxon>
        <taxon>Hyphomicrobiales</taxon>
        <taxon>Rhizobiaceae</taxon>
        <taxon>Rhizobium/Agrobacterium group</taxon>
        <taxon>Rhizobium</taxon>
    </lineage>
</organism>
<dbReference type="InterPro" id="IPR000120">
    <property type="entry name" value="Amidase"/>
</dbReference>
<comment type="function">
    <text evidence="1">Hydrolyzes indole-3-acetamide (IAM) into indole-3-acetic acid (IAA).</text>
</comment>
<reference evidence="4 5" key="1">
    <citation type="submission" date="2020-08" db="EMBL/GenBank/DDBJ databases">
        <title>Genomic Encyclopedia of Type Strains, Phase IV (KMG-IV): sequencing the most valuable type-strain genomes for metagenomic binning, comparative biology and taxonomic classification.</title>
        <authorList>
            <person name="Goeker M."/>
        </authorList>
    </citation>
    <scope>NUCLEOTIDE SEQUENCE [LARGE SCALE GENOMIC DNA]</scope>
    <source>
        <strain evidence="4 5">DSM 26575</strain>
    </source>
</reference>
<keyword evidence="4" id="KW-0436">Ligase</keyword>